<evidence type="ECO:0000256" key="7">
    <source>
        <dbReference type="ARBA" id="ARBA00023229"/>
    </source>
</evidence>
<accession>A0A9D1DG59</accession>
<dbReference type="Gene3D" id="3.40.50.720">
    <property type="entry name" value="NAD(P)-binding Rossmann-like Domain"/>
    <property type="match status" value="1"/>
</dbReference>
<reference evidence="13" key="1">
    <citation type="submission" date="2020-10" db="EMBL/GenBank/DDBJ databases">
        <authorList>
            <person name="Gilroy R."/>
        </authorList>
    </citation>
    <scope>NUCLEOTIDE SEQUENCE</scope>
    <source>
        <strain evidence="13">ChiBcec15-4380</strain>
    </source>
</reference>
<feature type="binding site" evidence="9">
    <location>
        <position position="122"/>
    </location>
    <ligand>
        <name>NADPH</name>
        <dbReference type="ChEBI" id="CHEBI:57783"/>
    </ligand>
</feature>
<dbReference type="InterPro" id="IPR026877">
    <property type="entry name" value="DXPR_C"/>
</dbReference>
<feature type="domain" description="1-deoxy-D-xylulose 5-phosphate reductoisomerase C-terminal" evidence="11">
    <location>
        <begin position="144"/>
        <end position="228"/>
    </location>
</feature>
<feature type="binding site" evidence="9">
    <location>
        <position position="123"/>
    </location>
    <ligand>
        <name>1-deoxy-D-xylulose 5-phosphate</name>
        <dbReference type="ChEBI" id="CHEBI:57792"/>
    </ligand>
</feature>
<keyword evidence="9" id="KW-0460">Magnesium</keyword>
<dbReference type="EC" id="1.1.1.267" evidence="9"/>
<dbReference type="PIRSF" id="PIRSF006205">
    <property type="entry name" value="Dxp_reductismrs"/>
    <property type="match status" value="1"/>
</dbReference>
<proteinExistence type="inferred from homology"/>
<feature type="domain" description="1-deoxy-D-xylulose 5-phosphate reductoisomerase N-terminal" evidence="10">
    <location>
        <begin position="5"/>
        <end position="130"/>
    </location>
</feature>
<keyword evidence="3 9" id="KW-0479">Metal-binding</keyword>
<gene>
    <name evidence="9" type="primary">dxr</name>
    <name evidence="13" type="ORF">IAA53_01790</name>
</gene>
<dbReference type="NCBIfam" id="NF009114">
    <property type="entry name" value="PRK12464.1"/>
    <property type="match status" value="1"/>
</dbReference>
<comment type="similarity">
    <text evidence="2 9">Belongs to the DXR family.</text>
</comment>
<dbReference type="Proteomes" id="UP000824239">
    <property type="component" value="Unassembled WGS sequence"/>
</dbReference>
<dbReference type="SUPFAM" id="SSF51735">
    <property type="entry name" value="NAD(P)-binding Rossmann-fold domains"/>
    <property type="match status" value="1"/>
</dbReference>
<comment type="catalytic activity">
    <reaction evidence="8">
        <text>2-C-methyl-D-erythritol 4-phosphate + NADP(+) = 1-deoxy-D-xylulose 5-phosphate + NADPH + H(+)</text>
        <dbReference type="Rhea" id="RHEA:13717"/>
        <dbReference type="ChEBI" id="CHEBI:15378"/>
        <dbReference type="ChEBI" id="CHEBI:57783"/>
        <dbReference type="ChEBI" id="CHEBI:57792"/>
        <dbReference type="ChEBI" id="CHEBI:58262"/>
        <dbReference type="ChEBI" id="CHEBI:58349"/>
        <dbReference type="EC" id="1.1.1.267"/>
    </reaction>
    <physiologicalReaction direction="right-to-left" evidence="8">
        <dbReference type="Rhea" id="RHEA:13719"/>
    </physiologicalReaction>
</comment>
<keyword evidence="7 9" id="KW-0414">Isoprene biosynthesis</keyword>
<evidence type="ECO:0000313" key="14">
    <source>
        <dbReference type="Proteomes" id="UP000824239"/>
    </source>
</evidence>
<feature type="binding site" evidence="9">
    <location>
        <position position="149"/>
    </location>
    <ligand>
        <name>1-deoxy-D-xylulose 5-phosphate</name>
        <dbReference type="ChEBI" id="CHEBI:57792"/>
    </ligand>
</feature>
<dbReference type="InterPro" id="IPR003821">
    <property type="entry name" value="DXP_reductoisomerase"/>
</dbReference>
<feature type="binding site" evidence="9">
    <location>
        <position position="35"/>
    </location>
    <ligand>
        <name>NADPH</name>
        <dbReference type="ChEBI" id="CHEBI:57783"/>
    </ligand>
</feature>
<name>A0A9D1DG59_9FIRM</name>
<dbReference type="HAMAP" id="MF_00183">
    <property type="entry name" value="DXP_reductoisom"/>
    <property type="match status" value="1"/>
</dbReference>
<evidence type="ECO:0000256" key="3">
    <source>
        <dbReference type="ARBA" id="ARBA00022723"/>
    </source>
</evidence>
<dbReference type="SUPFAM" id="SSF55347">
    <property type="entry name" value="Glyceraldehyde-3-phosphate dehydrogenase-like, C-terminal domain"/>
    <property type="match status" value="1"/>
</dbReference>
<feature type="binding site" evidence="9">
    <location>
        <position position="198"/>
    </location>
    <ligand>
        <name>1-deoxy-D-xylulose 5-phosphate</name>
        <dbReference type="ChEBI" id="CHEBI:57792"/>
    </ligand>
</feature>
<dbReference type="NCBIfam" id="TIGR00243">
    <property type="entry name" value="Dxr"/>
    <property type="match status" value="1"/>
</dbReference>
<comment type="pathway">
    <text evidence="1 9">Isoprenoid biosynthesis; isopentenyl diphosphate biosynthesis via DXP pathway; isopentenyl diphosphate from 1-deoxy-D-xylulose 5-phosphate: step 1/6.</text>
</comment>
<comment type="caution">
    <text evidence="9">Lacks conserved residue(s) required for the propagation of feature annotation.</text>
</comment>
<feature type="binding site" evidence="9">
    <location>
        <position position="217"/>
    </location>
    <ligand>
        <name>1-deoxy-D-xylulose 5-phosphate</name>
        <dbReference type="ChEBI" id="CHEBI:57792"/>
    </ligand>
</feature>
<feature type="binding site" evidence="9">
    <location>
        <position position="150"/>
    </location>
    <ligand>
        <name>1-deoxy-D-xylulose 5-phosphate</name>
        <dbReference type="ChEBI" id="CHEBI:57792"/>
    </ligand>
</feature>
<dbReference type="GO" id="GO:0030604">
    <property type="term" value="F:1-deoxy-D-xylulose-5-phosphate reductoisomerase activity"/>
    <property type="evidence" value="ECO:0007669"/>
    <property type="project" value="UniProtKB-UniRule"/>
</dbReference>
<dbReference type="InterPro" id="IPR013644">
    <property type="entry name" value="DXP_reductoisomerase_C"/>
</dbReference>
<evidence type="ECO:0000259" key="12">
    <source>
        <dbReference type="Pfam" id="PF13288"/>
    </source>
</evidence>
<feature type="binding site" evidence="9">
    <location>
        <position position="175"/>
    </location>
    <ligand>
        <name>1-deoxy-D-xylulose 5-phosphate</name>
        <dbReference type="ChEBI" id="CHEBI:57792"/>
    </ligand>
</feature>
<evidence type="ECO:0000256" key="9">
    <source>
        <dbReference type="HAMAP-Rule" id="MF_00183"/>
    </source>
</evidence>
<organism evidence="13 14">
    <name type="scientific">Candidatus Avoscillospira avicola</name>
    <dbReference type="NCBI Taxonomy" id="2840706"/>
    <lineage>
        <taxon>Bacteria</taxon>
        <taxon>Bacillati</taxon>
        <taxon>Bacillota</taxon>
        <taxon>Clostridia</taxon>
        <taxon>Eubacteriales</taxon>
        <taxon>Oscillospiraceae</taxon>
        <taxon>Oscillospiraceae incertae sedis</taxon>
        <taxon>Candidatus Avoscillospira</taxon>
    </lineage>
</organism>
<dbReference type="PANTHER" id="PTHR30525:SF0">
    <property type="entry name" value="1-DEOXY-D-XYLULOSE 5-PHOSPHATE REDUCTOISOMERASE, CHLOROPLASTIC"/>
    <property type="match status" value="1"/>
</dbReference>
<dbReference type="InterPro" id="IPR036169">
    <property type="entry name" value="DXPR_C_sf"/>
</dbReference>
<feature type="binding site" evidence="9">
    <location>
        <position position="148"/>
    </location>
    <ligand>
        <name>Mn(2+)</name>
        <dbReference type="ChEBI" id="CHEBI:29035"/>
    </ligand>
</feature>
<keyword evidence="6 9" id="KW-0464">Manganese</keyword>
<feature type="binding site" evidence="9">
    <location>
        <position position="14"/>
    </location>
    <ligand>
        <name>NADPH</name>
        <dbReference type="ChEBI" id="CHEBI:57783"/>
    </ligand>
</feature>
<dbReference type="Pfam" id="PF08436">
    <property type="entry name" value="DXP_redisom_C"/>
    <property type="match status" value="1"/>
</dbReference>
<dbReference type="AlphaFoldDB" id="A0A9D1DG59"/>
<feature type="domain" description="DXP reductoisomerase C-terminal" evidence="12">
    <location>
        <begin position="260"/>
        <end position="376"/>
    </location>
</feature>
<dbReference type="InterPro" id="IPR036291">
    <property type="entry name" value="NAD(P)-bd_dom_sf"/>
</dbReference>
<sequence length="389" mass="41683">MSRVISVLGSTGSIGRQTLDVAEKLGLRVAALTCGTQLQRMEAQCRTFRPLLAVMADETLARQLRDRLSDLPGIRVASGEAGLLEAASLPEADTVITAVVGMLGLKPTLAAIRAGKRIGLANKETLVCAGELVMAEAERCGAEIIPVDSEHSAIFQCLMGNQDRGEVKRLILTASGGAFYGWTRAQLQTATKDQALRHPNWTMGPKITVDCATLVNKGLEFIEAMRLYDMTPEQISIVIHRQSIVHSLVEYRDGAMLAQLGVPDMRIPIQLALTYPHRQENPAQALDLLSCGPLTFAAPDLETFPCLGLAMDAARVGGTACAILNGANEVAAAAYLRDKIGFYDISDGISAALDQVPAVQDTSLEAALDADRQARAAVEAYYRRIGKVI</sequence>
<feature type="binding site" evidence="9">
    <location>
        <position position="204"/>
    </location>
    <ligand>
        <name>NADPH</name>
        <dbReference type="ChEBI" id="CHEBI:57783"/>
    </ligand>
</feature>
<feature type="binding site" evidence="9">
    <location>
        <position position="124"/>
    </location>
    <ligand>
        <name>NADPH</name>
        <dbReference type="ChEBI" id="CHEBI:57783"/>
    </ligand>
</feature>
<dbReference type="SUPFAM" id="SSF69055">
    <property type="entry name" value="1-deoxy-D-xylulose-5-phosphate reductoisomerase, C-terminal domain"/>
    <property type="match status" value="1"/>
</dbReference>
<comment type="caution">
    <text evidence="13">The sequence shown here is derived from an EMBL/GenBank/DDBJ whole genome shotgun (WGS) entry which is preliminary data.</text>
</comment>
<evidence type="ECO:0000259" key="11">
    <source>
        <dbReference type="Pfam" id="PF08436"/>
    </source>
</evidence>
<evidence type="ECO:0000256" key="2">
    <source>
        <dbReference type="ARBA" id="ARBA00006825"/>
    </source>
</evidence>
<evidence type="ECO:0000256" key="6">
    <source>
        <dbReference type="ARBA" id="ARBA00023211"/>
    </source>
</evidence>
<feature type="binding site" evidence="9">
    <location>
        <position position="11"/>
    </location>
    <ligand>
        <name>NADPH</name>
        <dbReference type="ChEBI" id="CHEBI:57783"/>
    </ligand>
</feature>
<dbReference type="Pfam" id="PF13288">
    <property type="entry name" value="DXPR_C"/>
    <property type="match status" value="1"/>
</dbReference>
<dbReference type="EMBL" id="DVHE01000014">
    <property type="protein sequence ID" value="HIR50014.1"/>
    <property type="molecule type" value="Genomic_DNA"/>
</dbReference>
<feature type="binding site" evidence="9">
    <location>
        <position position="220"/>
    </location>
    <ligand>
        <name>1-deoxy-D-xylulose 5-phosphate</name>
        <dbReference type="ChEBI" id="CHEBI:57792"/>
    </ligand>
</feature>
<evidence type="ECO:0000256" key="5">
    <source>
        <dbReference type="ARBA" id="ARBA00023002"/>
    </source>
</evidence>
<evidence type="ECO:0000256" key="1">
    <source>
        <dbReference type="ARBA" id="ARBA00005094"/>
    </source>
</evidence>
<dbReference type="PANTHER" id="PTHR30525">
    <property type="entry name" value="1-DEOXY-D-XYLULOSE 5-PHOSPHATE REDUCTOISOMERASE"/>
    <property type="match status" value="1"/>
</dbReference>
<reference evidence="13" key="2">
    <citation type="journal article" date="2021" name="PeerJ">
        <title>Extensive microbial diversity within the chicken gut microbiome revealed by metagenomics and culture.</title>
        <authorList>
            <person name="Gilroy R."/>
            <person name="Ravi A."/>
            <person name="Getino M."/>
            <person name="Pursley I."/>
            <person name="Horton D.L."/>
            <person name="Alikhan N.F."/>
            <person name="Baker D."/>
            <person name="Gharbi K."/>
            <person name="Hall N."/>
            <person name="Watson M."/>
            <person name="Adriaenssens E.M."/>
            <person name="Foster-Nyarko E."/>
            <person name="Jarju S."/>
            <person name="Secka A."/>
            <person name="Antonio M."/>
            <person name="Oren A."/>
            <person name="Chaudhuri R.R."/>
            <person name="La Ragione R."/>
            <person name="Hildebrand F."/>
            <person name="Pallen M.J."/>
        </authorList>
    </citation>
    <scope>NUCLEOTIDE SEQUENCE</scope>
    <source>
        <strain evidence="13">ChiBcec15-4380</strain>
    </source>
</reference>
<feature type="binding site" evidence="9">
    <location>
        <position position="220"/>
    </location>
    <ligand>
        <name>Mn(2+)</name>
        <dbReference type="ChEBI" id="CHEBI:29035"/>
    </ligand>
</feature>
<keyword evidence="5 9" id="KW-0560">Oxidoreductase</keyword>
<feature type="binding site" evidence="9">
    <location>
        <position position="216"/>
    </location>
    <ligand>
        <name>1-deoxy-D-xylulose 5-phosphate</name>
        <dbReference type="ChEBI" id="CHEBI:57792"/>
    </ligand>
</feature>
<evidence type="ECO:0000259" key="10">
    <source>
        <dbReference type="Pfam" id="PF02670"/>
    </source>
</evidence>
<comment type="cofactor">
    <cofactor evidence="9">
        <name>Mg(2+)</name>
        <dbReference type="ChEBI" id="CHEBI:18420"/>
    </cofactor>
    <cofactor evidence="9">
        <name>Mn(2+)</name>
        <dbReference type="ChEBI" id="CHEBI:29035"/>
    </cofactor>
</comment>
<dbReference type="FunFam" id="3.40.50.720:FF:000045">
    <property type="entry name" value="1-deoxy-D-xylulose 5-phosphate reductoisomerase"/>
    <property type="match status" value="1"/>
</dbReference>
<feature type="binding site" evidence="9">
    <location>
        <position position="13"/>
    </location>
    <ligand>
        <name>NADPH</name>
        <dbReference type="ChEBI" id="CHEBI:57783"/>
    </ligand>
</feature>
<dbReference type="Pfam" id="PF02670">
    <property type="entry name" value="DXP_reductoisom"/>
    <property type="match status" value="1"/>
</dbReference>
<dbReference type="GO" id="GO:0070402">
    <property type="term" value="F:NADPH binding"/>
    <property type="evidence" value="ECO:0007669"/>
    <property type="project" value="InterPro"/>
</dbReference>
<evidence type="ECO:0000256" key="4">
    <source>
        <dbReference type="ARBA" id="ARBA00022857"/>
    </source>
</evidence>
<comment type="function">
    <text evidence="9">Catalyzes the NADPH-dependent rearrangement and reduction of 1-deoxy-D-xylulose-5-phosphate (DXP) to 2-C-methyl-D-erythritol 4-phosphate (MEP).</text>
</comment>
<feature type="binding site" evidence="9">
    <location>
        <position position="150"/>
    </location>
    <ligand>
        <name>Mn(2+)</name>
        <dbReference type="ChEBI" id="CHEBI:29035"/>
    </ligand>
</feature>
<dbReference type="InterPro" id="IPR013512">
    <property type="entry name" value="DXP_reductoisomerase_N"/>
</dbReference>
<evidence type="ECO:0000313" key="13">
    <source>
        <dbReference type="EMBL" id="HIR50014.1"/>
    </source>
</evidence>
<feature type="binding site" evidence="9">
    <location>
        <position position="12"/>
    </location>
    <ligand>
        <name>NADPH</name>
        <dbReference type="ChEBI" id="CHEBI:57783"/>
    </ligand>
</feature>
<dbReference type="GO" id="GO:0030145">
    <property type="term" value="F:manganese ion binding"/>
    <property type="evidence" value="ECO:0007669"/>
    <property type="project" value="TreeGrafter"/>
</dbReference>
<keyword evidence="4 9" id="KW-0521">NADP</keyword>
<dbReference type="Gene3D" id="1.10.1740.10">
    <property type="match status" value="1"/>
</dbReference>
<protein>
    <recommendedName>
        <fullName evidence="9">1-deoxy-D-xylulose 5-phosphate reductoisomerase</fullName>
        <shortName evidence="9">DXP reductoisomerase</shortName>
        <ecNumber evidence="9">1.1.1.267</ecNumber>
    </recommendedName>
    <alternativeName>
        <fullName evidence="9">1-deoxyxylulose-5-phosphate reductoisomerase</fullName>
    </alternativeName>
    <alternativeName>
        <fullName evidence="9">2-C-methyl-D-erythritol 4-phosphate synthase</fullName>
    </alternativeName>
</protein>
<dbReference type="GO" id="GO:0051484">
    <property type="term" value="P:isopentenyl diphosphate biosynthetic process, methylerythritol 4-phosphate pathway involved in terpenoid biosynthetic process"/>
    <property type="evidence" value="ECO:0007669"/>
    <property type="project" value="UniProtKB-ARBA"/>
</dbReference>
<evidence type="ECO:0000256" key="8">
    <source>
        <dbReference type="ARBA" id="ARBA00048543"/>
    </source>
</evidence>